<dbReference type="Gene3D" id="1.10.287.310">
    <property type="match status" value="1"/>
</dbReference>
<dbReference type="CDD" id="cd00427">
    <property type="entry name" value="Ribosomal_L29_HIP"/>
    <property type="match status" value="1"/>
</dbReference>
<dbReference type="EMBL" id="PFMD01000051">
    <property type="protein sequence ID" value="PIY96352.1"/>
    <property type="molecule type" value="Genomic_DNA"/>
</dbReference>
<evidence type="ECO:0000256" key="4">
    <source>
        <dbReference type="ARBA" id="ARBA00035204"/>
    </source>
</evidence>
<evidence type="ECO:0000256" key="5">
    <source>
        <dbReference type="HAMAP-Rule" id="MF_00374"/>
    </source>
</evidence>
<evidence type="ECO:0000313" key="7">
    <source>
        <dbReference type="Proteomes" id="UP000230779"/>
    </source>
</evidence>
<dbReference type="Proteomes" id="UP000230779">
    <property type="component" value="Unassembled WGS sequence"/>
</dbReference>
<gene>
    <name evidence="5 6" type="primary">rpmC</name>
    <name evidence="6" type="ORF">COY66_04370</name>
</gene>
<comment type="similarity">
    <text evidence="1 5">Belongs to the universal ribosomal protein uL29 family.</text>
</comment>
<dbReference type="Pfam" id="PF00831">
    <property type="entry name" value="Ribosomal_L29"/>
    <property type="match status" value="1"/>
</dbReference>
<organism evidence="6 7">
    <name type="scientific">Candidatus Kerfeldbacteria bacterium CG_4_10_14_0_8_um_filter_42_10</name>
    <dbReference type="NCBI Taxonomy" id="2014248"/>
    <lineage>
        <taxon>Bacteria</taxon>
        <taxon>Candidatus Kerfeldiibacteriota</taxon>
    </lineage>
</organism>
<evidence type="ECO:0000313" key="6">
    <source>
        <dbReference type="EMBL" id="PIY96352.1"/>
    </source>
</evidence>
<evidence type="ECO:0000256" key="3">
    <source>
        <dbReference type="ARBA" id="ARBA00023274"/>
    </source>
</evidence>
<dbReference type="GO" id="GO:0005840">
    <property type="term" value="C:ribosome"/>
    <property type="evidence" value="ECO:0007669"/>
    <property type="project" value="UniProtKB-KW"/>
</dbReference>
<evidence type="ECO:0000256" key="2">
    <source>
        <dbReference type="ARBA" id="ARBA00022980"/>
    </source>
</evidence>
<reference evidence="6 7" key="1">
    <citation type="submission" date="2017-09" db="EMBL/GenBank/DDBJ databases">
        <title>Depth-based differentiation of microbial function through sediment-hosted aquifers and enrichment of novel symbionts in the deep terrestrial subsurface.</title>
        <authorList>
            <person name="Probst A.J."/>
            <person name="Ladd B."/>
            <person name="Jarett J.K."/>
            <person name="Geller-Mcgrath D.E."/>
            <person name="Sieber C.M."/>
            <person name="Emerson J.B."/>
            <person name="Anantharaman K."/>
            <person name="Thomas B.C."/>
            <person name="Malmstrom R."/>
            <person name="Stieglmeier M."/>
            <person name="Klingl A."/>
            <person name="Woyke T."/>
            <person name="Ryan C.M."/>
            <person name="Banfield J.F."/>
        </authorList>
    </citation>
    <scope>NUCLEOTIDE SEQUENCE [LARGE SCALE GENOMIC DNA]</scope>
    <source>
        <strain evidence="6">CG_4_10_14_0_8_um_filter_42_10</strain>
    </source>
</reference>
<dbReference type="InterPro" id="IPR036049">
    <property type="entry name" value="Ribosomal_uL29_sf"/>
</dbReference>
<keyword evidence="2 5" id="KW-0689">Ribosomal protein</keyword>
<proteinExistence type="inferred from homology"/>
<name>A0A2M7RIG8_9BACT</name>
<keyword evidence="3 5" id="KW-0687">Ribonucleoprotein</keyword>
<protein>
    <recommendedName>
        <fullName evidence="4 5">Large ribosomal subunit protein uL29</fullName>
    </recommendedName>
</protein>
<dbReference type="SUPFAM" id="SSF46561">
    <property type="entry name" value="Ribosomal protein L29 (L29p)"/>
    <property type="match status" value="1"/>
</dbReference>
<evidence type="ECO:0000256" key="1">
    <source>
        <dbReference type="ARBA" id="ARBA00009254"/>
    </source>
</evidence>
<dbReference type="InterPro" id="IPR001854">
    <property type="entry name" value="Ribosomal_uL29"/>
</dbReference>
<sequence length="69" mass="8256">MKIKELREKSDAELQKLLKSTREHLREVRFKVASEQLKNVREIRVDRKTVAKILTVEKERSNKKPVNKK</sequence>
<accession>A0A2M7RIG8</accession>
<comment type="caution">
    <text evidence="6">The sequence shown here is derived from an EMBL/GenBank/DDBJ whole genome shotgun (WGS) entry which is preliminary data.</text>
</comment>
<dbReference type="GO" id="GO:1990904">
    <property type="term" value="C:ribonucleoprotein complex"/>
    <property type="evidence" value="ECO:0007669"/>
    <property type="project" value="UniProtKB-KW"/>
</dbReference>
<dbReference type="GO" id="GO:0003735">
    <property type="term" value="F:structural constituent of ribosome"/>
    <property type="evidence" value="ECO:0007669"/>
    <property type="project" value="InterPro"/>
</dbReference>
<dbReference type="AlphaFoldDB" id="A0A2M7RIG8"/>
<dbReference type="HAMAP" id="MF_00374">
    <property type="entry name" value="Ribosomal_uL29"/>
    <property type="match status" value="1"/>
</dbReference>
<dbReference type="NCBIfam" id="TIGR00012">
    <property type="entry name" value="L29"/>
    <property type="match status" value="1"/>
</dbReference>
<dbReference type="GO" id="GO:0006412">
    <property type="term" value="P:translation"/>
    <property type="evidence" value="ECO:0007669"/>
    <property type="project" value="UniProtKB-UniRule"/>
</dbReference>